<keyword evidence="1" id="KW-1133">Transmembrane helix</keyword>
<dbReference type="AlphaFoldDB" id="D4H7R1"/>
<dbReference type="eggNOG" id="ENOG5032TX4">
    <property type="taxonomic scope" value="Bacteria"/>
</dbReference>
<evidence type="ECO:0000313" key="2">
    <source>
        <dbReference type="EMBL" id="ADD68060.1"/>
    </source>
</evidence>
<dbReference type="KEGG" id="dap:Dacet_1288"/>
<dbReference type="HOGENOM" id="CLU_1967559_0_0_0"/>
<dbReference type="PaxDb" id="522772-Dacet_1288"/>
<name>D4H7R1_DENA2</name>
<dbReference type="STRING" id="522772.Dacet_1288"/>
<reference evidence="2 3" key="1">
    <citation type="journal article" date="2010" name="Stand. Genomic Sci.">
        <title>Complete genome sequence of Denitrovibrio acetiphilus type strain (N2460).</title>
        <authorList>
            <person name="Kiss H."/>
            <person name="Lang E."/>
            <person name="Lapidus A."/>
            <person name="Copeland A."/>
            <person name="Nolan M."/>
            <person name="Glavina Del Rio T."/>
            <person name="Chen F."/>
            <person name="Lucas S."/>
            <person name="Tice H."/>
            <person name="Cheng J.F."/>
            <person name="Han C."/>
            <person name="Goodwin L."/>
            <person name="Pitluck S."/>
            <person name="Liolios K."/>
            <person name="Pati A."/>
            <person name="Ivanova N."/>
            <person name="Mavromatis K."/>
            <person name="Chen A."/>
            <person name="Palaniappan K."/>
            <person name="Land M."/>
            <person name="Hauser L."/>
            <person name="Chang Y.J."/>
            <person name="Jeffries C.D."/>
            <person name="Detter J.C."/>
            <person name="Brettin T."/>
            <person name="Spring S."/>
            <person name="Rohde M."/>
            <person name="Goker M."/>
            <person name="Woyke T."/>
            <person name="Bristow J."/>
            <person name="Eisen J.A."/>
            <person name="Markowitz V."/>
            <person name="Hugenholtz P."/>
            <person name="Kyrpides N.C."/>
            <person name="Klenk H.P."/>
        </authorList>
    </citation>
    <scope>NUCLEOTIDE SEQUENCE [LARGE SCALE GENOMIC DNA]</scope>
    <source>
        <strain evidence="3">DSM 12809 / NBRC 114555 / N2460</strain>
    </source>
</reference>
<dbReference type="InParanoid" id="D4H7R1"/>
<feature type="transmembrane region" description="Helical" evidence="1">
    <location>
        <begin position="74"/>
        <end position="103"/>
    </location>
</feature>
<dbReference type="EMBL" id="CP001968">
    <property type="protein sequence ID" value="ADD68060.1"/>
    <property type="molecule type" value="Genomic_DNA"/>
</dbReference>
<keyword evidence="3" id="KW-1185">Reference proteome</keyword>
<organism evidence="2 3">
    <name type="scientific">Denitrovibrio acetiphilus (strain DSM 12809 / NBRC 114555 / N2460)</name>
    <dbReference type="NCBI Taxonomy" id="522772"/>
    <lineage>
        <taxon>Bacteria</taxon>
        <taxon>Pseudomonadati</taxon>
        <taxon>Deferribacterota</taxon>
        <taxon>Deferribacteres</taxon>
        <taxon>Deferribacterales</taxon>
        <taxon>Geovibrionaceae</taxon>
        <taxon>Denitrovibrio</taxon>
    </lineage>
</organism>
<dbReference type="Proteomes" id="UP000002012">
    <property type="component" value="Chromosome"/>
</dbReference>
<sequence length="136" mass="16065">MFRRYDREKVSDEEERIRDEVRTLSDDQRAVFYKTADKELKDPDTYAVLNWMFLSGLHHFYLKKNFQGGLNLALSIFSLVLIFSFSKIFVIFGILLFFTLGLVELPDMFRSQVIVQDYNNQVMKGILRSGKLSRTY</sequence>
<keyword evidence="1" id="KW-0812">Transmembrane</keyword>
<proteinExistence type="predicted"/>
<evidence type="ECO:0000256" key="1">
    <source>
        <dbReference type="SAM" id="Phobius"/>
    </source>
</evidence>
<evidence type="ECO:0008006" key="4">
    <source>
        <dbReference type="Google" id="ProtNLM"/>
    </source>
</evidence>
<keyword evidence="1" id="KW-0472">Membrane</keyword>
<gene>
    <name evidence="2" type="ordered locus">Dacet_1288</name>
</gene>
<accession>D4H7R1</accession>
<evidence type="ECO:0000313" key="3">
    <source>
        <dbReference type="Proteomes" id="UP000002012"/>
    </source>
</evidence>
<dbReference type="OrthoDB" id="5768428at2"/>
<dbReference type="RefSeq" id="WP_013010582.1">
    <property type="nucleotide sequence ID" value="NC_013943.1"/>
</dbReference>
<protein>
    <recommendedName>
        <fullName evidence="4">TM2 domain containing protein</fullName>
    </recommendedName>
</protein>